<dbReference type="RefSeq" id="XP_028471573.1">
    <property type="nucleotide sequence ID" value="XM_028609508.1"/>
</dbReference>
<protein>
    <submittedName>
        <fullName evidence="1">Uncharacterized protein</fullName>
    </submittedName>
</protein>
<keyword evidence="2" id="KW-1185">Reference proteome</keyword>
<accession>A0A3N2QAM2</accession>
<dbReference type="AlphaFoldDB" id="A0A3N2QAM2"/>
<dbReference type="STRING" id="1314773.A0A3N2QAM2"/>
<gene>
    <name evidence="1" type="ORF">SODALDRAFT_320152</name>
</gene>
<dbReference type="Proteomes" id="UP000272025">
    <property type="component" value="Unassembled WGS sequence"/>
</dbReference>
<reference evidence="1 2" key="1">
    <citation type="journal article" date="2018" name="Mol. Ecol.">
        <title>The obligate alkalophilic soda-lake fungus Sodiomyces alkalinus has shifted to a protein diet.</title>
        <authorList>
            <person name="Grum-Grzhimaylo A.A."/>
            <person name="Falkoski D.L."/>
            <person name="van den Heuvel J."/>
            <person name="Valero-Jimenez C.A."/>
            <person name="Min B."/>
            <person name="Choi I.G."/>
            <person name="Lipzen A."/>
            <person name="Daum C.G."/>
            <person name="Aanen D.K."/>
            <person name="Tsang A."/>
            <person name="Henrissat B."/>
            <person name="Bilanenko E.N."/>
            <person name="de Vries R.P."/>
            <person name="van Kan J.A.L."/>
            <person name="Grigoriev I.V."/>
            <person name="Debets A.J.M."/>
        </authorList>
    </citation>
    <scope>NUCLEOTIDE SEQUENCE [LARGE SCALE GENOMIC DNA]</scope>
    <source>
        <strain evidence="1 2">F11</strain>
    </source>
</reference>
<dbReference type="GeneID" id="39577986"/>
<organism evidence="1 2">
    <name type="scientific">Sodiomyces alkalinus (strain CBS 110278 / VKM F-3762 / F11)</name>
    <name type="common">Alkaliphilic filamentous fungus</name>
    <dbReference type="NCBI Taxonomy" id="1314773"/>
    <lineage>
        <taxon>Eukaryota</taxon>
        <taxon>Fungi</taxon>
        <taxon>Dikarya</taxon>
        <taxon>Ascomycota</taxon>
        <taxon>Pezizomycotina</taxon>
        <taxon>Sordariomycetes</taxon>
        <taxon>Hypocreomycetidae</taxon>
        <taxon>Glomerellales</taxon>
        <taxon>Plectosphaerellaceae</taxon>
        <taxon>Sodiomyces</taxon>
    </lineage>
</organism>
<dbReference type="OrthoDB" id="2156052at2759"/>
<dbReference type="EMBL" id="ML119051">
    <property type="protein sequence ID" value="ROT43767.1"/>
    <property type="molecule type" value="Genomic_DNA"/>
</dbReference>
<evidence type="ECO:0000313" key="1">
    <source>
        <dbReference type="EMBL" id="ROT43767.1"/>
    </source>
</evidence>
<sequence>MLRWVCARSPWLAIRLLASRSPSPWRKFRLLKARSSAGTVVCSLPSAAELAAEARRSSQVVWAEGVDHGDEHGANQLWNDERRRVMLVDFDRATLLPALKHKQLFKLSGKKRKWQGDGPGNYEQEASMYTPIVGIVMLNPC</sequence>
<proteinExistence type="predicted"/>
<name>A0A3N2QAM2_SODAK</name>
<evidence type="ECO:0000313" key="2">
    <source>
        <dbReference type="Proteomes" id="UP000272025"/>
    </source>
</evidence>